<evidence type="ECO:0000256" key="2">
    <source>
        <dbReference type="ARBA" id="ARBA00022801"/>
    </source>
</evidence>
<dbReference type="Pfam" id="PF00795">
    <property type="entry name" value="CN_hydrolase"/>
    <property type="match status" value="1"/>
</dbReference>
<dbReference type="PANTHER" id="PTHR47799">
    <property type="entry name" value="OMEGA-AMIDASE YAFV"/>
    <property type="match status" value="1"/>
</dbReference>
<dbReference type="InterPro" id="IPR036526">
    <property type="entry name" value="C-N_Hydrolase_sf"/>
</dbReference>
<dbReference type="GO" id="GO:0050152">
    <property type="term" value="F:omega-amidase activity"/>
    <property type="evidence" value="ECO:0007669"/>
    <property type="project" value="UniProtKB-EC"/>
</dbReference>
<accession>A0AAW9R3F5</accession>
<dbReference type="NCBIfam" id="NF007757">
    <property type="entry name" value="PRK10438.1"/>
    <property type="match status" value="1"/>
</dbReference>
<reference evidence="7 8" key="1">
    <citation type="journal article" date="2016" name="Antonie Van Leeuwenhoek">
        <title>Denitratimonas tolerans gen. nov., sp. nov., a denitrifying bacterium isolated from a bioreactor for tannery wastewater treatment.</title>
        <authorList>
            <person name="Han S.I."/>
            <person name="Kim J.O."/>
            <person name="Lee Y.R."/>
            <person name="Ekpeghere K.I."/>
            <person name="Koh S.C."/>
            <person name="Whang K.S."/>
        </authorList>
    </citation>
    <scope>NUCLEOTIDE SEQUENCE [LARGE SCALE GENOMIC DNA]</scope>
    <source>
        <strain evidence="7 8">KACC 17565</strain>
    </source>
</reference>
<evidence type="ECO:0000256" key="1">
    <source>
        <dbReference type="ARBA" id="ARBA00010613"/>
    </source>
</evidence>
<feature type="domain" description="CN hydrolase" evidence="6">
    <location>
        <begin position="9"/>
        <end position="246"/>
    </location>
</feature>
<dbReference type="FunFam" id="3.60.110.10:FF:000004">
    <property type="entry name" value="Carbon-nitrogen hydrolase"/>
    <property type="match status" value="1"/>
</dbReference>
<dbReference type="EC" id="3.5.1.3" evidence="3"/>
<sequence length="270" mass="29918">MNLAPESDLRVSLVQADTVWRNAAANRARYGGLMRPLAGQTDLIVLPETFTSGFGNEAIGEAEDMHGASVAWLRALADEVGAVVTGSMVIAEAGRVWNRLLWAEPGGGLLWYDKRHLFRMADEHLRYGQGESRIITRCRGWRVLPLVCYDLRFPVWSRNRVPEGGGCEYDLALYVANWPSARRYAWRTLLRARAIENLACVVGVNRVGTDGNGFHYAGDSAALDPLGQPLVELGEQPQVVTVTLSAQGLRAHRERFPAFRDADRFVLNAN</sequence>
<comment type="catalytic activity">
    <reaction evidence="4">
        <text>a monoamide of a dicarboxylate + H2O = a dicarboxylate + NH4(+)</text>
        <dbReference type="Rhea" id="RHEA:11716"/>
        <dbReference type="ChEBI" id="CHEBI:15377"/>
        <dbReference type="ChEBI" id="CHEBI:28938"/>
        <dbReference type="ChEBI" id="CHEBI:28965"/>
        <dbReference type="ChEBI" id="CHEBI:77450"/>
        <dbReference type="EC" id="3.5.1.3"/>
    </reaction>
</comment>
<dbReference type="PANTHER" id="PTHR47799:SF1">
    <property type="entry name" value="OMEGA-AMIDASE YAFV"/>
    <property type="match status" value="1"/>
</dbReference>
<evidence type="ECO:0000256" key="3">
    <source>
        <dbReference type="ARBA" id="ARBA00039118"/>
    </source>
</evidence>
<comment type="similarity">
    <text evidence="1">Belongs to the carbon-nitrogen hydrolase superfamily. NIT1/NIT2 family.</text>
</comment>
<evidence type="ECO:0000313" key="7">
    <source>
        <dbReference type="EMBL" id="MEJ1248947.1"/>
    </source>
</evidence>
<keyword evidence="2" id="KW-0378">Hydrolase</keyword>
<dbReference type="GO" id="GO:0106008">
    <property type="term" value="F:2-oxoglutaramate amidase activity"/>
    <property type="evidence" value="ECO:0007669"/>
    <property type="project" value="TreeGrafter"/>
</dbReference>
<protein>
    <recommendedName>
        <fullName evidence="5">Omega-amidase YafV</fullName>
        <ecNumber evidence="3">3.5.1.3</ecNumber>
    </recommendedName>
</protein>
<comment type="caution">
    <text evidence="7">The sequence shown here is derived from an EMBL/GenBank/DDBJ whole genome shotgun (WGS) entry which is preliminary data.</text>
</comment>
<dbReference type="CDD" id="cd07575">
    <property type="entry name" value="Xc-1258_like"/>
    <property type="match status" value="1"/>
</dbReference>
<gene>
    <name evidence="7" type="ORF">WB794_04550</name>
</gene>
<dbReference type="Proteomes" id="UP001364472">
    <property type="component" value="Unassembled WGS sequence"/>
</dbReference>
<dbReference type="PROSITE" id="PS50263">
    <property type="entry name" value="CN_HYDROLASE"/>
    <property type="match status" value="1"/>
</dbReference>
<dbReference type="SUPFAM" id="SSF56317">
    <property type="entry name" value="Carbon-nitrogen hydrolase"/>
    <property type="match status" value="1"/>
</dbReference>
<dbReference type="Gene3D" id="3.60.110.10">
    <property type="entry name" value="Carbon-nitrogen hydrolase"/>
    <property type="match status" value="1"/>
</dbReference>
<evidence type="ECO:0000259" key="6">
    <source>
        <dbReference type="PROSITE" id="PS50263"/>
    </source>
</evidence>
<evidence type="ECO:0000256" key="4">
    <source>
        <dbReference type="ARBA" id="ARBA00052904"/>
    </source>
</evidence>
<dbReference type="RefSeq" id="WP_337334661.1">
    <property type="nucleotide sequence ID" value="NZ_JBBDHC010000004.1"/>
</dbReference>
<organism evidence="7 8">
    <name type="scientific">Denitratimonas tolerans</name>
    <dbReference type="NCBI Taxonomy" id="1338420"/>
    <lineage>
        <taxon>Bacteria</taxon>
        <taxon>Pseudomonadati</taxon>
        <taxon>Pseudomonadota</taxon>
        <taxon>Gammaproteobacteria</taxon>
        <taxon>Lysobacterales</taxon>
        <taxon>Lysobacteraceae</taxon>
        <taxon>Denitratimonas</taxon>
    </lineage>
</organism>
<proteinExistence type="inferred from homology"/>
<dbReference type="EMBL" id="JBBDHC010000004">
    <property type="protein sequence ID" value="MEJ1248947.1"/>
    <property type="molecule type" value="Genomic_DNA"/>
</dbReference>
<evidence type="ECO:0000313" key="8">
    <source>
        <dbReference type="Proteomes" id="UP001364472"/>
    </source>
</evidence>
<name>A0AAW9R3F5_9GAMM</name>
<dbReference type="PROSITE" id="PS01227">
    <property type="entry name" value="UPF0012"/>
    <property type="match status" value="1"/>
</dbReference>
<evidence type="ECO:0000256" key="5">
    <source>
        <dbReference type="ARBA" id="ARBA00072139"/>
    </source>
</evidence>
<dbReference type="InterPro" id="IPR003010">
    <property type="entry name" value="C-N_Hydrolase"/>
</dbReference>
<keyword evidence="8" id="KW-1185">Reference proteome</keyword>
<dbReference type="AlphaFoldDB" id="A0AAW9R3F5"/>
<dbReference type="InterPro" id="IPR001110">
    <property type="entry name" value="UPF0012_CS"/>
</dbReference>
<dbReference type="InterPro" id="IPR052737">
    <property type="entry name" value="Omega-amidase_YafV"/>
</dbReference>